<dbReference type="RefSeq" id="WP_249996416.1">
    <property type="nucleotide sequence ID" value="NZ_CP116221.1"/>
</dbReference>
<evidence type="ECO:0000256" key="1">
    <source>
        <dbReference type="SAM" id="Phobius"/>
    </source>
</evidence>
<dbReference type="Proteomes" id="UP001202717">
    <property type="component" value="Chromosome"/>
</dbReference>
<dbReference type="InterPro" id="IPR024983">
    <property type="entry name" value="CHAT_dom"/>
</dbReference>
<evidence type="ECO:0000259" key="2">
    <source>
        <dbReference type="Pfam" id="PF12770"/>
    </source>
</evidence>
<sequence length="892" mass="102357">MTKTYRNATYYIFICLIFITSQSKAFVCFQEDRSIEHKQLENQKQKADSLFGIHKIKDAVSVYQDAISNFKKDNLKNKGLLFELYADLSYCYAYDYLNNLDNQKKYLEEARLILDEKLVNPEKLVNFYLDLAIVNKEEGDYLKSLGFVNKAKTVFKTRKQDLINTKGLSSTLELQASVFESEINYLQMLEDETKLLDTYQDFKSFYDANSSKASLNSIFSQALFRIGRYYQKRDLKQAVYFFDEAERISPSMNTKIYSVICKGFSHLDFKDYQGALKVMEHLKTFENLNKFQQLNVYEIASRCHSELGQKPALIENTNKALTLLNKNNSDVDVLNFNAEEFSPITELKYPVLLNQFAMFLEDINDDTLNNTADEIFRIGLKQFADRIDHNPLNKHFVNYEIIKNRVLQQIADHEISDLEMIQFLNRIERIETKSQFNTILLNRSLAENTSDLDELFNKESNLRSELTTLKQKQQNGDSLAKQHIFDIELKITDIKNEIKSENSPIYKLTNTDFSLEDLKIPEQTTILKFTKANDELFRIYINSNTVNIESLGDYETIEKLTKKYVSQLKDHTQIETLNTLSTELYDVLLSDISISNQTVIIADAILNYLPFELLKNDNNYFIETSAISYANGLSYIDTDAYKTVNHKKNITFFAPAYSKFTATESQLAVRGEPYDLLGAKEEVTILSDLLDGTVYENENASKYEFINLPKDYAIIHLAGHAFLNDEDPELSNILFSDDKEDNQLFVSELYGLKSNADLAVLSACNTGVGGYSSGKGIVSLSQAFMYSGIPATVSSLWSAPDNSTKEIMISFYQHLKDGKSKSVALQQAKLDYLKLTSNPKLKHPYYWAGFVLYGNDAPIELTNNSWALYYWISIGFAILLLGFAIKNSRRKS</sequence>
<organism evidence="3 4">
    <name type="scientific">Psychroserpens ponticola</name>
    <dbReference type="NCBI Taxonomy" id="2932268"/>
    <lineage>
        <taxon>Bacteria</taxon>
        <taxon>Pseudomonadati</taxon>
        <taxon>Bacteroidota</taxon>
        <taxon>Flavobacteriia</taxon>
        <taxon>Flavobacteriales</taxon>
        <taxon>Flavobacteriaceae</taxon>
        <taxon>Psychroserpens</taxon>
    </lineage>
</organism>
<evidence type="ECO:0000313" key="4">
    <source>
        <dbReference type="Proteomes" id="UP001202717"/>
    </source>
</evidence>
<proteinExistence type="predicted"/>
<keyword evidence="1" id="KW-0812">Transmembrane</keyword>
<accession>A0ABY7RXX6</accession>
<keyword evidence="1" id="KW-0472">Membrane</keyword>
<keyword evidence="1" id="KW-1133">Transmembrane helix</keyword>
<dbReference type="PANTHER" id="PTHR10098">
    <property type="entry name" value="RAPSYN-RELATED"/>
    <property type="match status" value="1"/>
</dbReference>
<feature type="transmembrane region" description="Helical" evidence="1">
    <location>
        <begin position="866"/>
        <end position="885"/>
    </location>
</feature>
<reference evidence="3 4" key="1">
    <citation type="submission" date="2023-01" db="EMBL/GenBank/DDBJ databases">
        <title>Psychroserpens ponticola sp. nov., isolated from seawater.</title>
        <authorList>
            <person name="Kristyanto S."/>
            <person name="Jung J."/>
            <person name="Kim J.M."/>
            <person name="Jeon C.O."/>
        </authorList>
    </citation>
    <scope>NUCLEOTIDE SEQUENCE [LARGE SCALE GENOMIC DNA]</scope>
    <source>
        <strain evidence="3 4">MSW6</strain>
    </source>
</reference>
<name>A0ABY7RXX6_9FLAO</name>
<dbReference type="SUPFAM" id="SSF48452">
    <property type="entry name" value="TPR-like"/>
    <property type="match status" value="1"/>
</dbReference>
<evidence type="ECO:0000313" key="3">
    <source>
        <dbReference type="EMBL" id="WCO01994.1"/>
    </source>
</evidence>
<dbReference type="InterPro" id="IPR011990">
    <property type="entry name" value="TPR-like_helical_dom_sf"/>
</dbReference>
<keyword evidence="4" id="KW-1185">Reference proteome</keyword>
<dbReference type="Pfam" id="PF12770">
    <property type="entry name" value="CHAT"/>
    <property type="match status" value="1"/>
</dbReference>
<gene>
    <name evidence="3" type="ORF">MUN68_000540</name>
</gene>
<dbReference type="Gene3D" id="1.25.40.10">
    <property type="entry name" value="Tetratricopeptide repeat domain"/>
    <property type="match status" value="1"/>
</dbReference>
<feature type="domain" description="CHAT" evidence="2">
    <location>
        <begin position="577"/>
        <end position="855"/>
    </location>
</feature>
<protein>
    <submittedName>
        <fullName evidence="3">CHAT domain-containing protein</fullName>
    </submittedName>
</protein>
<dbReference type="EMBL" id="CP116221">
    <property type="protein sequence ID" value="WCO01994.1"/>
    <property type="molecule type" value="Genomic_DNA"/>
</dbReference>